<feature type="region of interest" description="Disordered" evidence="1">
    <location>
        <begin position="1"/>
        <end position="22"/>
    </location>
</feature>
<dbReference type="Pfam" id="PF13847">
    <property type="entry name" value="Methyltransf_31"/>
    <property type="match status" value="1"/>
</dbReference>
<dbReference type="CDD" id="cd02440">
    <property type="entry name" value="AdoMet_MTases"/>
    <property type="match status" value="1"/>
</dbReference>
<proteinExistence type="predicted"/>
<sequence length="198" mass="21319">MHTHSPLRRGSPPAGGFAHPKRNVGALDIEPGMHVADFGSGSGAYTLAIAERMEGAGHVYAIDIQKDLLRRTANEAARRGLKNVNVLWADVEEPHGSKLSNGIMDIVLISNLLFQVSDKHALFSEARRIMKSVGRLAVIDWSGSSSSGGQSLGPVKEDIVKKDAAIELAGKVGFKLCREFNAGAHHYGLIFRPVAMKE</sequence>
<organism evidence="3 4">
    <name type="scientific">Candidatus Adlerbacteria bacterium GW2011_GWC1_50_9</name>
    <dbReference type="NCBI Taxonomy" id="1618608"/>
    <lineage>
        <taxon>Bacteria</taxon>
        <taxon>Candidatus Adleribacteriota</taxon>
    </lineage>
</organism>
<dbReference type="PANTHER" id="PTHR43591">
    <property type="entry name" value="METHYLTRANSFERASE"/>
    <property type="match status" value="1"/>
</dbReference>
<feature type="domain" description="Methyltransferase" evidence="2">
    <location>
        <begin position="30"/>
        <end position="142"/>
    </location>
</feature>
<protein>
    <recommendedName>
        <fullName evidence="2">Methyltransferase domain-containing protein</fullName>
    </recommendedName>
</protein>
<evidence type="ECO:0000259" key="2">
    <source>
        <dbReference type="Pfam" id="PF13847"/>
    </source>
</evidence>
<comment type="caution">
    <text evidence="3">The sequence shown here is derived from an EMBL/GenBank/DDBJ whole genome shotgun (WGS) entry which is preliminary data.</text>
</comment>
<dbReference type="GO" id="GO:0008168">
    <property type="term" value="F:methyltransferase activity"/>
    <property type="evidence" value="ECO:0007669"/>
    <property type="project" value="TreeGrafter"/>
</dbReference>
<dbReference type="AlphaFoldDB" id="A0A0G1WLS9"/>
<dbReference type="EMBL" id="LCQQ01000054">
    <property type="protein sequence ID" value="KKW19560.1"/>
    <property type="molecule type" value="Genomic_DNA"/>
</dbReference>
<accession>A0A0G1WLS9</accession>
<evidence type="ECO:0000313" key="3">
    <source>
        <dbReference type="EMBL" id="KKW19560.1"/>
    </source>
</evidence>
<dbReference type="Proteomes" id="UP000034201">
    <property type="component" value="Unassembled WGS sequence"/>
</dbReference>
<dbReference type="PANTHER" id="PTHR43591:SF24">
    <property type="entry name" value="2-METHOXY-6-POLYPRENYL-1,4-BENZOQUINOL METHYLASE, MITOCHONDRIAL"/>
    <property type="match status" value="1"/>
</dbReference>
<evidence type="ECO:0000313" key="4">
    <source>
        <dbReference type="Proteomes" id="UP000034201"/>
    </source>
</evidence>
<dbReference type="SUPFAM" id="SSF53335">
    <property type="entry name" value="S-adenosyl-L-methionine-dependent methyltransferases"/>
    <property type="match status" value="1"/>
</dbReference>
<gene>
    <name evidence="3" type="ORF">UY61_C0054G0001</name>
</gene>
<dbReference type="Gene3D" id="3.40.50.150">
    <property type="entry name" value="Vaccinia Virus protein VP39"/>
    <property type="match status" value="1"/>
</dbReference>
<name>A0A0G1WLS9_9BACT</name>
<dbReference type="InterPro" id="IPR025714">
    <property type="entry name" value="Methyltranfer_dom"/>
</dbReference>
<dbReference type="InterPro" id="IPR029063">
    <property type="entry name" value="SAM-dependent_MTases_sf"/>
</dbReference>
<reference evidence="3 4" key="1">
    <citation type="journal article" date="2015" name="Nature">
        <title>rRNA introns, odd ribosomes, and small enigmatic genomes across a large radiation of phyla.</title>
        <authorList>
            <person name="Brown C.T."/>
            <person name="Hug L.A."/>
            <person name="Thomas B.C."/>
            <person name="Sharon I."/>
            <person name="Castelle C.J."/>
            <person name="Singh A."/>
            <person name="Wilkins M.J."/>
            <person name="Williams K.H."/>
            <person name="Banfield J.F."/>
        </authorList>
    </citation>
    <scope>NUCLEOTIDE SEQUENCE [LARGE SCALE GENOMIC DNA]</scope>
</reference>
<evidence type="ECO:0000256" key="1">
    <source>
        <dbReference type="SAM" id="MobiDB-lite"/>
    </source>
</evidence>